<dbReference type="RefSeq" id="WP_037327845.1">
    <property type="nucleotide sequence ID" value="NZ_JRMW01000035.1"/>
</dbReference>
<accession>A0A095X2I7</accession>
<feature type="active site" description="Acyl-thioester intermediate" evidence="2">
    <location>
        <position position="243"/>
    </location>
</feature>
<protein>
    <submittedName>
        <fullName evidence="3">Sortase</fullName>
    </submittedName>
</protein>
<evidence type="ECO:0000313" key="3">
    <source>
        <dbReference type="EMBL" id="KGF03931.1"/>
    </source>
</evidence>
<dbReference type="OrthoDB" id="9806013at2"/>
<gene>
    <name evidence="3" type="ORF">HMPREF1630_05685</name>
</gene>
<proteinExistence type="predicted"/>
<dbReference type="Pfam" id="PF04203">
    <property type="entry name" value="Sortase"/>
    <property type="match status" value="1"/>
</dbReference>
<dbReference type="EMBL" id="JRMW01000035">
    <property type="protein sequence ID" value="KGF03931.1"/>
    <property type="molecule type" value="Genomic_DNA"/>
</dbReference>
<dbReference type="InterPro" id="IPR023365">
    <property type="entry name" value="Sortase_dom-sf"/>
</dbReference>
<dbReference type="AlphaFoldDB" id="A0A095X2I7"/>
<dbReference type="eggNOG" id="COG4509">
    <property type="taxonomic scope" value="Bacteria"/>
</dbReference>
<dbReference type="CDD" id="cd05826">
    <property type="entry name" value="Sortase_B"/>
    <property type="match status" value="1"/>
</dbReference>
<keyword evidence="1" id="KW-0378">Hydrolase</keyword>
<reference evidence="3 4" key="1">
    <citation type="submission" date="2014-07" db="EMBL/GenBank/DDBJ databases">
        <authorList>
            <person name="McCorrison J."/>
            <person name="Sanka R."/>
            <person name="Torralba M."/>
            <person name="Gillis M."/>
            <person name="Haft D.H."/>
            <person name="Methe B."/>
            <person name="Sutton G."/>
            <person name="Nelson K.E."/>
        </authorList>
    </citation>
    <scope>NUCLEOTIDE SEQUENCE [LARGE SCALE GENOMIC DNA]</scope>
    <source>
        <strain evidence="3 4">S7-1-13</strain>
    </source>
</reference>
<comment type="caution">
    <text evidence="3">The sequence shown here is derived from an EMBL/GenBank/DDBJ whole genome shotgun (WGS) entry which is preliminary data.</text>
</comment>
<feature type="active site" description="Proton donor/acceptor" evidence="2">
    <location>
        <position position="149"/>
    </location>
</feature>
<dbReference type="Proteomes" id="UP000029579">
    <property type="component" value="Unassembled WGS sequence"/>
</dbReference>
<dbReference type="Gene3D" id="2.40.260.10">
    <property type="entry name" value="Sortase"/>
    <property type="match status" value="1"/>
</dbReference>
<evidence type="ECO:0000256" key="1">
    <source>
        <dbReference type="ARBA" id="ARBA00022801"/>
    </source>
</evidence>
<organism evidence="3 4">
    <name type="scientific">Anaerococcus lactolyticus S7-1-13</name>
    <dbReference type="NCBI Taxonomy" id="1284686"/>
    <lineage>
        <taxon>Bacteria</taxon>
        <taxon>Bacillati</taxon>
        <taxon>Bacillota</taxon>
        <taxon>Tissierellia</taxon>
        <taxon>Tissierellales</taxon>
        <taxon>Peptoniphilaceae</taxon>
        <taxon>Anaerococcus</taxon>
    </lineage>
</organism>
<dbReference type="GO" id="GO:0016787">
    <property type="term" value="F:hydrolase activity"/>
    <property type="evidence" value="ECO:0007669"/>
    <property type="project" value="UniProtKB-KW"/>
</dbReference>
<name>A0A095X2I7_9FIRM</name>
<evidence type="ECO:0000313" key="4">
    <source>
        <dbReference type="Proteomes" id="UP000029579"/>
    </source>
</evidence>
<sequence length="260" mass="29932">MKSKIMALIRFVLILIILACVSILGKRGLDYWTNMKNNRYIEDLSKQVEADVDKGSNGDIDVETVKNPLARLEKIHLSLLKKLKEQNPDVIAVIEIPGTGIKYPVLQGPDNEFYLRKGLNKEYDIAGSIFMDVYNSPDINDDNSVIYGHHLEIDSMFTPLDQYRKQEFAEKNRTIYLTTKDGLREYEIFSAYGTPSSSDYRTLDFTYDGDKVPYFNKLRSSSEVKLDTRPFTEKDTIITLSTCQYDYADQRLAIHAVRIR</sequence>
<dbReference type="NCBIfam" id="TIGR03064">
    <property type="entry name" value="sortase_srtB"/>
    <property type="match status" value="1"/>
</dbReference>
<dbReference type="InterPro" id="IPR009835">
    <property type="entry name" value="SrtB"/>
</dbReference>
<dbReference type="InterPro" id="IPR005754">
    <property type="entry name" value="Sortase"/>
</dbReference>
<evidence type="ECO:0000256" key="2">
    <source>
        <dbReference type="PIRSR" id="PIRSR605754-1"/>
    </source>
</evidence>
<dbReference type="SUPFAM" id="SSF63817">
    <property type="entry name" value="Sortase"/>
    <property type="match status" value="1"/>
</dbReference>